<accession>A0ABQ6FEM8</accession>
<dbReference type="EMBL" id="BSPX01000049">
    <property type="protein sequence ID" value="GLT23479.1"/>
    <property type="molecule type" value="Genomic_DNA"/>
</dbReference>
<proteinExistence type="predicted"/>
<gene>
    <name evidence="2" type="ORF">GCM10007933_29460</name>
</gene>
<dbReference type="InterPro" id="IPR021973">
    <property type="entry name" value="SprA-related"/>
</dbReference>
<dbReference type="RefSeq" id="WP_284188686.1">
    <property type="nucleotide sequence ID" value="NZ_BSPX01000049.1"/>
</dbReference>
<evidence type="ECO:0000313" key="2">
    <source>
        <dbReference type="EMBL" id="GLT23479.1"/>
    </source>
</evidence>
<evidence type="ECO:0000256" key="1">
    <source>
        <dbReference type="SAM" id="MobiDB-lite"/>
    </source>
</evidence>
<evidence type="ECO:0008006" key="4">
    <source>
        <dbReference type="Google" id="ProtNLM"/>
    </source>
</evidence>
<protein>
    <recommendedName>
        <fullName evidence="4">SprA-related family protein</fullName>
    </recommendedName>
</protein>
<name>A0ABQ6FEM8_9RHOO</name>
<evidence type="ECO:0000313" key="3">
    <source>
        <dbReference type="Proteomes" id="UP001157167"/>
    </source>
</evidence>
<dbReference type="Proteomes" id="UP001157167">
    <property type="component" value="Unassembled WGS sequence"/>
</dbReference>
<sequence length="181" mass="18466">MSVSALGAATAPTLRSSGVAGQAARLTLSESDQRIVDRLQARDRVVRAHESAHMAAGSGLITHGASFTYETGPDGKRYAVGGEVGIDVSQGRTPEETLARAERIRAAALAPADPSAQDRQVASQADRMAVEARLEISASKLSSDVPDNEISADANVSGPAASYAAIASASAGSGSRVDTYA</sequence>
<feature type="region of interest" description="Disordered" evidence="1">
    <location>
        <begin position="1"/>
        <end position="22"/>
    </location>
</feature>
<comment type="caution">
    <text evidence="2">The sequence shown here is derived from an EMBL/GenBank/DDBJ whole genome shotgun (WGS) entry which is preliminary data.</text>
</comment>
<reference evidence="3" key="1">
    <citation type="journal article" date="2019" name="Int. J. Syst. Evol. Microbiol.">
        <title>The Global Catalogue of Microorganisms (GCM) 10K type strain sequencing project: providing services to taxonomists for standard genome sequencing and annotation.</title>
        <authorList>
            <consortium name="The Broad Institute Genomics Platform"/>
            <consortium name="The Broad Institute Genome Sequencing Center for Infectious Disease"/>
            <person name="Wu L."/>
            <person name="Ma J."/>
        </authorList>
    </citation>
    <scope>NUCLEOTIDE SEQUENCE [LARGE SCALE GENOMIC DNA]</scope>
    <source>
        <strain evidence="3">NBRC 102407</strain>
    </source>
</reference>
<organism evidence="2 3">
    <name type="scientific">Zoogloea oryzae</name>
    <dbReference type="NCBI Taxonomy" id="310767"/>
    <lineage>
        <taxon>Bacteria</taxon>
        <taxon>Pseudomonadati</taxon>
        <taxon>Pseudomonadota</taxon>
        <taxon>Betaproteobacteria</taxon>
        <taxon>Rhodocyclales</taxon>
        <taxon>Zoogloeaceae</taxon>
        <taxon>Zoogloea</taxon>
    </lineage>
</organism>
<keyword evidence="3" id="KW-1185">Reference proteome</keyword>
<dbReference type="Pfam" id="PF12118">
    <property type="entry name" value="SprA-related"/>
    <property type="match status" value="1"/>
</dbReference>